<dbReference type="EMBL" id="CP042344">
    <property type="protein sequence ID" value="QEA13423.1"/>
    <property type="molecule type" value="Genomic_DNA"/>
</dbReference>
<dbReference type="KEGG" id="cof:FOZ74_10490"/>
<dbReference type="AlphaFoldDB" id="A0A5B8RWG4"/>
<name>A0A5B8RWG4_9BURK</name>
<dbReference type="Pfam" id="PF13591">
    <property type="entry name" value="MerR_2"/>
    <property type="match status" value="1"/>
</dbReference>
<reference evidence="1 2" key="1">
    <citation type="submission" date="2019-07" db="EMBL/GenBank/DDBJ databases">
        <title>Complete genome sequence of Comamonas sp. NLF 7-7 isolated from livestock.</title>
        <authorList>
            <person name="Kim D.H."/>
            <person name="Kim J.G."/>
        </authorList>
    </citation>
    <scope>NUCLEOTIDE SEQUENCE [LARGE SCALE GENOMIC DNA]</scope>
    <source>
        <strain evidence="1 2">NLF 7-7</strain>
    </source>
</reference>
<organism evidence="1 2">
    <name type="scientific">Comamonas flocculans</name>
    <dbReference type="NCBI Taxonomy" id="2597701"/>
    <lineage>
        <taxon>Bacteria</taxon>
        <taxon>Pseudomonadati</taxon>
        <taxon>Pseudomonadota</taxon>
        <taxon>Betaproteobacteria</taxon>
        <taxon>Burkholderiales</taxon>
        <taxon>Comamonadaceae</taxon>
        <taxon>Comamonas</taxon>
    </lineage>
</organism>
<dbReference type="Proteomes" id="UP000321199">
    <property type="component" value="Chromosome"/>
</dbReference>
<evidence type="ECO:0000313" key="2">
    <source>
        <dbReference type="Proteomes" id="UP000321199"/>
    </source>
</evidence>
<dbReference type="OrthoDB" id="9799091at2"/>
<gene>
    <name evidence="1" type="ORF">FOZ74_10490</name>
</gene>
<keyword evidence="2" id="KW-1185">Reference proteome</keyword>
<dbReference type="Gene3D" id="1.10.1660.10">
    <property type="match status" value="1"/>
</dbReference>
<dbReference type="RefSeq" id="WP_146913015.1">
    <property type="nucleotide sequence ID" value="NZ_CP042344.1"/>
</dbReference>
<evidence type="ECO:0000313" key="1">
    <source>
        <dbReference type="EMBL" id="QEA13423.1"/>
    </source>
</evidence>
<sequence>MSQATELHRAMMQILDDSACLSVQELAHATQMQPEWVLERLSAGLLQGELQGGQWRCLGTTVVRARRLAQLETTFDADPQLAALTADLMEEVAQLRRQLQQLQRHLSEAL</sequence>
<accession>A0A5B8RWG4</accession>
<proteinExistence type="predicted"/>
<protein>
    <submittedName>
        <fullName evidence="1">MerR family transcriptional regulator</fullName>
    </submittedName>
</protein>